<dbReference type="EMBL" id="BLXT01008216">
    <property type="protein sequence ID" value="GFO46778.1"/>
    <property type="molecule type" value="Genomic_DNA"/>
</dbReference>
<proteinExistence type="predicted"/>
<accession>A0AAV4DRS6</accession>
<protein>
    <submittedName>
        <fullName evidence="1">Uncharacterized protein</fullName>
    </submittedName>
</protein>
<reference evidence="1 2" key="1">
    <citation type="journal article" date="2021" name="Elife">
        <title>Chloroplast acquisition without the gene transfer in kleptoplastic sea slugs, Plakobranchus ocellatus.</title>
        <authorList>
            <person name="Maeda T."/>
            <person name="Takahashi S."/>
            <person name="Yoshida T."/>
            <person name="Shimamura S."/>
            <person name="Takaki Y."/>
            <person name="Nagai Y."/>
            <person name="Toyoda A."/>
            <person name="Suzuki Y."/>
            <person name="Arimoto A."/>
            <person name="Ishii H."/>
            <person name="Satoh N."/>
            <person name="Nishiyama T."/>
            <person name="Hasebe M."/>
            <person name="Maruyama T."/>
            <person name="Minagawa J."/>
            <person name="Obokata J."/>
            <person name="Shigenobu S."/>
        </authorList>
    </citation>
    <scope>NUCLEOTIDE SEQUENCE [LARGE SCALE GENOMIC DNA]</scope>
</reference>
<evidence type="ECO:0000313" key="1">
    <source>
        <dbReference type="EMBL" id="GFO46778.1"/>
    </source>
</evidence>
<organism evidence="1 2">
    <name type="scientific">Plakobranchus ocellatus</name>
    <dbReference type="NCBI Taxonomy" id="259542"/>
    <lineage>
        <taxon>Eukaryota</taxon>
        <taxon>Metazoa</taxon>
        <taxon>Spiralia</taxon>
        <taxon>Lophotrochozoa</taxon>
        <taxon>Mollusca</taxon>
        <taxon>Gastropoda</taxon>
        <taxon>Heterobranchia</taxon>
        <taxon>Euthyneura</taxon>
        <taxon>Panpulmonata</taxon>
        <taxon>Sacoglossa</taxon>
        <taxon>Placobranchoidea</taxon>
        <taxon>Plakobranchidae</taxon>
        <taxon>Plakobranchus</taxon>
    </lineage>
</organism>
<name>A0AAV4DRS6_9GAST</name>
<dbReference type="AlphaFoldDB" id="A0AAV4DRS6"/>
<keyword evidence="2" id="KW-1185">Reference proteome</keyword>
<gene>
    <name evidence="1" type="ORF">PoB_007328300</name>
</gene>
<evidence type="ECO:0000313" key="2">
    <source>
        <dbReference type="Proteomes" id="UP000735302"/>
    </source>
</evidence>
<comment type="caution">
    <text evidence="1">The sequence shown here is derived from an EMBL/GenBank/DDBJ whole genome shotgun (WGS) entry which is preliminary data.</text>
</comment>
<sequence length="215" mass="24594">MYNSSNMREIAVLLCLQSFKPALWGKRVQILTDVFCAANVNFQGGNWNASGSVQCGNANLERCVKEQFNHFRQMVGRKTEHNARLFKSFRQQIQLENSRNSVSDPTTSGVDAFSQTDWRKENNFINAPFRLIPGVLNKLDQYQALATIIAPMSRAHPFFLKLKNRSIAPPKRPPKAQDFCLPLSNTLPEPLRNPKWKFYAWRVCGRRHCCPADGH</sequence>
<dbReference type="Proteomes" id="UP000735302">
    <property type="component" value="Unassembled WGS sequence"/>
</dbReference>